<feature type="region of interest" description="Disordered" evidence="1">
    <location>
        <begin position="97"/>
        <end position="154"/>
    </location>
</feature>
<evidence type="ECO:0000256" key="1">
    <source>
        <dbReference type="SAM" id="MobiDB-lite"/>
    </source>
</evidence>
<dbReference type="Proteomes" id="UP000245956">
    <property type="component" value="Unassembled WGS sequence"/>
</dbReference>
<comment type="caution">
    <text evidence="2">The sequence shown here is derived from an EMBL/GenBank/DDBJ whole genome shotgun (WGS) entry which is preliminary data.</text>
</comment>
<evidence type="ECO:0000313" key="2">
    <source>
        <dbReference type="EMBL" id="PWI75401.1"/>
    </source>
</evidence>
<name>A0A2U3ELM0_PURLI</name>
<organism evidence="2 3">
    <name type="scientific">Purpureocillium lilacinum</name>
    <name type="common">Paecilomyces lilacinus</name>
    <dbReference type="NCBI Taxonomy" id="33203"/>
    <lineage>
        <taxon>Eukaryota</taxon>
        <taxon>Fungi</taxon>
        <taxon>Dikarya</taxon>
        <taxon>Ascomycota</taxon>
        <taxon>Pezizomycotina</taxon>
        <taxon>Sordariomycetes</taxon>
        <taxon>Hypocreomycetidae</taxon>
        <taxon>Hypocreales</taxon>
        <taxon>Ophiocordycipitaceae</taxon>
        <taxon>Purpureocillium</taxon>
    </lineage>
</organism>
<evidence type="ECO:0000313" key="3">
    <source>
        <dbReference type="Proteomes" id="UP000245956"/>
    </source>
</evidence>
<dbReference type="AlphaFoldDB" id="A0A2U3ELM0"/>
<sequence length="223" mass="23476">MLSEEPEALVARALIRQARQAPGCGRALTATRTSHNRPTCITTKPVGASHSPQRPAARRARAANARALLLVPLDKDVPEIGAPAVRACVACGGPRLPPNQSFPGRQTVQERKEAPRKGRPARDWRTAALLRRAGSPRAASLSPGGNGNATMGQGAGRMYAGRQRLGDNPAARAPATSSTAASSACKRYSAARCNDAMPASTCLPALAPIQRGGHDRSPRRFRN</sequence>
<proteinExistence type="predicted"/>
<dbReference type="EMBL" id="LCWV01000002">
    <property type="protein sequence ID" value="PWI75401.1"/>
    <property type="molecule type" value="Genomic_DNA"/>
</dbReference>
<feature type="region of interest" description="Disordered" evidence="1">
    <location>
        <begin position="21"/>
        <end position="59"/>
    </location>
</feature>
<feature type="compositionally biased region" description="Polar residues" evidence="1">
    <location>
        <begin position="98"/>
        <end position="107"/>
    </location>
</feature>
<protein>
    <submittedName>
        <fullName evidence="2">Uncharacterized protein</fullName>
    </submittedName>
</protein>
<reference evidence="2 3" key="1">
    <citation type="journal article" date="2016" name="Front. Microbiol.">
        <title>Genome and transcriptome sequences reveal the specific parasitism of the nematophagous Purpureocillium lilacinum 36-1.</title>
        <authorList>
            <person name="Xie J."/>
            <person name="Li S."/>
            <person name="Mo C."/>
            <person name="Xiao X."/>
            <person name="Peng D."/>
            <person name="Wang G."/>
            <person name="Xiao Y."/>
        </authorList>
    </citation>
    <scope>NUCLEOTIDE SEQUENCE [LARGE SCALE GENOMIC DNA]</scope>
    <source>
        <strain evidence="2 3">36-1</strain>
    </source>
</reference>
<feature type="compositionally biased region" description="Polar residues" evidence="1">
    <location>
        <begin position="30"/>
        <end position="42"/>
    </location>
</feature>
<feature type="compositionally biased region" description="Basic and acidic residues" evidence="1">
    <location>
        <begin position="108"/>
        <end position="125"/>
    </location>
</feature>
<accession>A0A2U3ELM0</accession>
<gene>
    <name evidence="2" type="ORF">PCL_06059</name>
</gene>